<feature type="domain" description="Phospholipid/glycerol acyltransferase" evidence="5">
    <location>
        <begin position="1308"/>
        <end position="1425"/>
    </location>
</feature>
<dbReference type="GO" id="GO:0005096">
    <property type="term" value="F:GTPase activator activity"/>
    <property type="evidence" value="ECO:0007669"/>
    <property type="project" value="InterPro"/>
</dbReference>
<gene>
    <name evidence="6" type="ORF">GEV33_011082</name>
</gene>
<dbReference type="GO" id="GO:0007023">
    <property type="term" value="P:post-chaperonin tubulin folding pathway"/>
    <property type="evidence" value="ECO:0007669"/>
    <property type="project" value="InterPro"/>
</dbReference>
<evidence type="ECO:0000313" key="6">
    <source>
        <dbReference type="EMBL" id="KAH0811708.1"/>
    </source>
</evidence>
<dbReference type="GO" id="GO:0016328">
    <property type="term" value="C:lateral plasma membrane"/>
    <property type="evidence" value="ECO:0007669"/>
    <property type="project" value="TreeGrafter"/>
</dbReference>
<dbReference type="Pfam" id="PF01553">
    <property type="entry name" value="Acyltransferase"/>
    <property type="match status" value="1"/>
</dbReference>
<dbReference type="SUPFAM" id="SSF69593">
    <property type="entry name" value="Glycerol-3-phosphate (1)-acyltransferase"/>
    <property type="match status" value="1"/>
</dbReference>
<dbReference type="Gene3D" id="1.25.10.10">
    <property type="entry name" value="Leucine-rich Repeat Variant"/>
    <property type="match status" value="2"/>
</dbReference>
<keyword evidence="3" id="KW-0012">Acyltransferase</keyword>
<comment type="caution">
    <text evidence="6">The sequence shown here is derived from an EMBL/GenBank/DDBJ whole genome shotgun (WGS) entry which is preliminary data.</text>
</comment>
<dbReference type="GO" id="GO:0003841">
    <property type="term" value="F:1-acylglycerol-3-phosphate O-acyltransferase activity"/>
    <property type="evidence" value="ECO:0007669"/>
    <property type="project" value="UniProtKB-UniRule"/>
</dbReference>
<dbReference type="EC" id="2.3.1.51" evidence="3"/>
<dbReference type="CDD" id="cd07989">
    <property type="entry name" value="LPLAT_AGPAT-like"/>
    <property type="match status" value="1"/>
</dbReference>
<comment type="similarity">
    <text evidence="3">Belongs to the 1-acyl-sn-glycerol-3-phosphate acyltransferase family.</text>
</comment>
<evidence type="ECO:0000256" key="1">
    <source>
        <dbReference type="ARBA" id="ARBA00006853"/>
    </source>
</evidence>
<name>A0A8J6HC07_TENMO</name>
<dbReference type="InterPro" id="IPR011989">
    <property type="entry name" value="ARM-like"/>
</dbReference>
<dbReference type="SUPFAM" id="SSF48371">
    <property type="entry name" value="ARM repeat"/>
    <property type="match status" value="2"/>
</dbReference>
<evidence type="ECO:0000256" key="3">
    <source>
        <dbReference type="RuleBase" id="RU361267"/>
    </source>
</evidence>
<keyword evidence="3" id="KW-0808">Transferase</keyword>
<dbReference type="GO" id="GO:0007021">
    <property type="term" value="P:tubulin complex assembly"/>
    <property type="evidence" value="ECO:0007669"/>
    <property type="project" value="InterPro"/>
</dbReference>
<organism evidence="6 7">
    <name type="scientific">Tenebrio molitor</name>
    <name type="common">Yellow mealworm beetle</name>
    <dbReference type="NCBI Taxonomy" id="7067"/>
    <lineage>
        <taxon>Eukaryota</taxon>
        <taxon>Metazoa</taxon>
        <taxon>Ecdysozoa</taxon>
        <taxon>Arthropoda</taxon>
        <taxon>Hexapoda</taxon>
        <taxon>Insecta</taxon>
        <taxon>Pterygota</taxon>
        <taxon>Neoptera</taxon>
        <taxon>Endopterygota</taxon>
        <taxon>Coleoptera</taxon>
        <taxon>Polyphaga</taxon>
        <taxon>Cucujiformia</taxon>
        <taxon>Tenebrionidae</taxon>
        <taxon>Tenebrio</taxon>
    </lineage>
</organism>
<dbReference type="EMBL" id="JABDTM020026626">
    <property type="protein sequence ID" value="KAH0811708.1"/>
    <property type="molecule type" value="Genomic_DNA"/>
</dbReference>
<keyword evidence="3" id="KW-0444">Lipid biosynthesis</keyword>
<comment type="similarity">
    <text evidence="1">Belongs to the TBCD family.</text>
</comment>
<dbReference type="GO" id="GO:0000226">
    <property type="term" value="P:microtubule cytoskeleton organization"/>
    <property type="evidence" value="ECO:0007669"/>
    <property type="project" value="TreeGrafter"/>
</dbReference>
<dbReference type="PANTHER" id="PTHR12658">
    <property type="entry name" value="BETA-TUBULIN COFACTOR D"/>
    <property type="match status" value="1"/>
</dbReference>
<reference evidence="6" key="1">
    <citation type="journal article" date="2020" name="J Insects Food Feed">
        <title>The yellow mealworm (Tenebrio molitor) genome: a resource for the emerging insects as food and feed industry.</title>
        <authorList>
            <person name="Eriksson T."/>
            <person name="Andere A."/>
            <person name="Kelstrup H."/>
            <person name="Emery V."/>
            <person name="Picard C."/>
        </authorList>
    </citation>
    <scope>NUCLEOTIDE SEQUENCE</scope>
    <source>
        <strain evidence="6">Stoneville</strain>
        <tissue evidence="6">Whole head</tissue>
    </source>
</reference>
<dbReference type="PANTHER" id="PTHR12658:SF0">
    <property type="entry name" value="TUBULIN-SPECIFIC CHAPERONE D"/>
    <property type="match status" value="1"/>
</dbReference>
<dbReference type="InterPro" id="IPR016024">
    <property type="entry name" value="ARM-type_fold"/>
</dbReference>
<keyword evidence="7" id="KW-1185">Reference proteome</keyword>
<feature type="transmembrane region" description="Helical" evidence="4">
    <location>
        <begin position="1244"/>
        <end position="1268"/>
    </location>
</feature>
<dbReference type="GO" id="GO:0034333">
    <property type="term" value="P:adherens junction assembly"/>
    <property type="evidence" value="ECO:0007669"/>
    <property type="project" value="TreeGrafter"/>
</dbReference>
<keyword evidence="3" id="KW-1208">Phospholipid metabolism</keyword>
<feature type="transmembrane region" description="Helical" evidence="4">
    <location>
        <begin position="1221"/>
        <end position="1238"/>
    </location>
</feature>
<protein>
    <recommendedName>
        <fullName evidence="3">1-acyl-sn-glycerol-3-phosphate acyltransferase</fullName>
        <ecNumber evidence="3">2.3.1.51</ecNumber>
    </recommendedName>
</protein>
<comment type="catalytic activity">
    <reaction evidence="3">
        <text>a 1-acyl-sn-glycero-3-phosphate + an acyl-CoA = a 1,2-diacyl-sn-glycero-3-phosphate + CoA</text>
        <dbReference type="Rhea" id="RHEA:19709"/>
        <dbReference type="ChEBI" id="CHEBI:57287"/>
        <dbReference type="ChEBI" id="CHEBI:57970"/>
        <dbReference type="ChEBI" id="CHEBI:58342"/>
        <dbReference type="ChEBI" id="CHEBI:58608"/>
        <dbReference type="EC" id="2.3.1.51"/>
    </reaction>
</comment>
<accession>A0A8J6HC07</accession>
<dbReference type="InterPro" id="IPR033162">
    <property type="entry name" value="TBCD"/>
</dbReference>
<dbReference type="GO" id="GO:0048487">
    <property type="term" value="F:beta-tubulin binding"/>
    <property type="evidence" value="ECO:0007669"/>
    <property type="project" value="InterPro"/>
</dbReference>
<dbReference type="Pfam" id="PF23579">
    <property type="entry name" value="ARM_TBCD"/>
    <property type="match status" value="1"/>
</dbReference>
<reference evidence="6" key="2">
    <citation type="submission" date="2021-08" db="EMBL/GenBank/DDBJ databases">
        <authorList>
            <person name="Eriksson T."/>
        </authorList>
    </citation>
    <scope>NUCLEOTIDE SEQUENCE</scope>
    <source>
        <strain evidence="6">Stoneville</strain>
        <tissue evidence="6">Whole head</tissue>
    </source>
</reference>
<keyword evidence="4" id="KW-0812">Transmembrane</keyword>
<dbReference type="InterPro" id="IPR004552">
    <property type="entry name" value="AGP_acyltrans"/>
</dbReference>
<evidence type="ECO:0000256" key="4">
    <source>
        <dbReference type="SAM" id="Phobius"/>
    </source>
</evidence>
<keyword evidence="4" id="KW-1133">Transmembrane helix</keyword>
<keyword evidence="3" id="KW-0594">Phospholipid biosynthesis</keyword>
<evidence type="ECO:0000259" key="5">
    <source>
        <dbReference type="SMART" id="SM00563"/>
    </source>
</evidence>
<keyword evidence="3" id="KW-0443">Lipid metabolism</keyword>
<proteinExistence type="inferred from homology"/>
<dbReference type="Pfam" id="PF25767">
    <property type="entry name" value="ARM_TBCD_2nd"/>
    <property type="match status" value="1"/>
</dbReference>
<dbReference type="GO" id="GO:0008654">
    <property type="term" value="P:phospholipid biosynthetic process"/>
    <property type="evidence" value="ECO:0007669"/>
    <property type="project" value="UniProtKB-KW"/>
</dbReference>
<evidence type="ECO:0000313" key="7">
    <source>
        <dbReference type="Proteomes" id="UP000719412"/>
    </source>
</evidence>
<evidence type="ECO:0000256" key="2">
    <source>
        <dbReference type="ARBA" id="ARBA00023186"/>
    </source>
</evidence>
<dbReference type="GO" id="GO:0070830">
    <property type="term" value="P:bicellular tight junction assembly"/>
    <property type="evidence" value="ECO:0007669"/>
    <property type="project" value="TreeGrafter"/>
</dbReference>
<sequence length="1462" mass="164446">MSAPHVKHVENETEEEPFGLGCALELFAEVNEVFQMIDNLQKIYADESHSEKAYERFNLIIGQYKEQPHLLDPHIDELLTKFVNIIRDKENSMELKHSVFRYMFVVVNVRGYKVIVHYLPHEVADFEYVLRLLEAQNPNDTETWTTRYILLLWLSIIVMIPFHLCRFDGFSETESGNKTVMSRVLDIIKCYAIVSDKCRDAAAYLSSRFITRNDVKEQYLSQYFDWAIEQSTSLETNVFVKQGTLTSVAMILKHGKREDLLPHAERLLQWIIDDDIKTNSGSNVQKLVYKIVQRIGLTFLPPRVATWRYSRGSRSLAANLSGGDGTSSQQPEVTENLEDDNIEVPDEVEEVIDQLIQGLRSGDGIVRWSAAKGVGRVTGRLPQDLADQVVGSVLELFNPREGDGAWHGGCLALAELGRRGLLLPKRLPEVVPLVVKALVYDEPRGYSSVGSHIRDAACYVCWSFARAYEKEVLEPFVQNLASTLLVVTCFDREINCRRAASAAFQENVGRQGTFPHGIDILTVADFFAVSVRNNAYMNIGPFVAQFNEYVVPLIEHLLNRKVDHWDCVIRELTAKTLHNLTLKAPSYMVSTVLPALFEKTTSIDLNSRHGAVLAIGEIVHALSITLKDQDLEGVLGPNLSPKISTLLPQFRQKFYFRGLGGELMRSACCDFIEKCTLARLKLHLEVTDDWLLLLNECISYNVPSIQSVAISALPVLLTQYYSSTEMIPKQTELVQQYIHELKSTSQQEIRMGHALALGALPKFILEAHLDAVVAALIEASQITAATTKWAESRRDAIKALTALSGTMAEDMGESFSSETVVRIFGVFLEGLKDYTQDKRGDVGAWVREAAMTGLQALTNKAVARNPSILETSLVTKIVAGVAQQAVERIDRTRAIAGRIFYSFLYNDCPIPNMENYQEMLNIFVKEECDDLNWNSAADTFPKFVELLQFPPYTYNVMLGMICSVGGLTETLVKNSSSSLFGYISRERKSKGVTEINRLCEVVYSIFKDHQSNDRITLPMCRFLDKLFGSGCIQHLTEDASSDFCKRLLKLTLAEIAGCRDVHKLISGANLLAQFVQVKNESCQSALVQLSILLCHRQIYIRKSTASILYESLLVYGDSACFNTENLDEVMEILSSTNWEEPLDVVKPVRNKLCSLMGIRVPVPKAVKANDHIITGENLLALKRNIEMRLGSKLQEMGWDLGNGENKIVIFKLEMPTSQMGLLVYTAILMVLITIVYKFSSIARYYLKFIFFGVASVIMASAPIPLMLIKPRDSRNGLIPAAGIRMACRLIGVKTSLEGHEHIVRNSGCVILINHQSMLDLLVLAELWPAMDNCTVIAKKEILYIQPFALAAWLWGTIFIDRVKKEDAQAAVNKTGRTIRTRKARVLMFPEGTRNQKEKLLPFKKGAFHLAIASRSPIQPVVVNRYRFLGKHRFDNGRTHTSKNSSADCDRWLFCGQHTGTYR</sequence>
<dbReference type="Pfam" id="PF12612">
    <property type="entry name" value="TFCD_C"/>
    <property type="match status" value="1"/>
</dbReference>
<comment type="domain">
    <text evidence="3">The HXXXXD motif is essential for acyltransferase activity and may constitute the binding site for the phosphate moiety of the glycerol-3-phosphate.</text>
</comment>
<dbReference type="InterPro" id="IPR022577">
    <property type="entry name" value="TBCD_C"/>
</dbReference>
<dbReference type="Proteomes" id="UP000719412">
    <property type="component" value="Unassembled WGS sequence"/>
</dbReference>
<dbReference type="NCBIfam" id="TIGR00530">
    <property type="entry name" value="AGP_acyltrn"/>
    <property type="match status" value="1"/>
</dbReference>
<dbReference type="InterPro" id="IPR002123">
    <property type="entry name" value="Plipid/glycerol_acylTrfase"/>
</dbReference>
<keyword evidence="4" id="KW-0472">Membrane</keyword>
<dbReference type="InterPro" id="IPR058033">
    <property type="entry name" value="ARM_TBCD_2nd"/>
</dbReference>
<keyword evidence="2" id="KW-0143">Chaperone</keyword>
<dbReference type="SMART" id="SM00563">
    <property type="entry name" value="PlsC"/>
    <property type="match status" value="1"/>
</dbReference>